<keyword evidence="2" id="KW-1185">Reference proteome</keyword>
<proteinExistence type="predicted"/>
<dbReference type="Proteomes" id="UP001198242">
    <property type="component" value="Unassembled WGS sequence"/>
</dbReference>
<dbReference type="EMBL" id="JAJEQM010000009">
    <property type="protein sequence ID" value="MCC2210648.1"/>
    <property type="molecule type" value="Genomic_DNA"/>
</dbReference>
<comment type="caution">
    <text evidence="1">The sequence shown here is derived from an EMBL/GenBank/DDBJ whole genome shotgun (WGS) entry which is preliminary data.</text>
</comment>
<reference evidence="1 2" key="1">
    <citation type="submission" date="2021-10" db="EMBL/GenBank/DDBJ databases">
        <title>Anaerobic single-cell dispensing facilitates the cultivation of human gut bacteria.</title>
        <authorList>
            <person name="Afrizal A."/>
        </authorList>
    </citation>
    <scope>NUCLEOTIDE SEQUENCE [LARGE SCALE GENOMIC DNA]</scope>
    <source>
        <strain evidence="1 2">CLA-AA-H232</strain>
    </source>
</reference>
<accession>A0AAE3DZ72</accession>
<name>A0AAE3DZ72_9FIRM</name>
<evidence type="ECO:0000313" key="1">
    <source>
        <dbReference type="EMBL" id="MCC2210648.1"/>
    </source>
</evidence>
<dbReference type="RefSeq" id="WP_308456433.1">
    <property type="nucleotide sequence ID" value="NZ_JAJEQM010000009.1"/>
</dbReference>
<dbReference type="AlphaFoldDB" id="A0AAE3DZ72"/>
<gene>
    <name evidence="1" type="ORF">LKE05_07580</name>
</gene>
<protein>
    <submittedName>
        <fullName evidence="1">Uncharacterized protein</fullName>
    </submittedName>
</protein>
<sequence>MVFILEGSTNGIQIKHIRDNQSIATSKVELYDGNNSATGATKFYLGIDFDI</sequence>
<evidence type="ECO:0000313" key="2">
    <source>
        <dbReference type="Proteomes" id="UP001198242"/>
    </source>
</evidence>
<organism evidence="1 2">
    <name type="scientific">Hominilimicola fabiformis</name>
    <dbReference type="NCBI Taxonomy" id="2885356"/>
    <lineage>
        <taxon>Bacteria</taxon>
        <taxon>Bacillati</taxon>
        <taxon>Bacillota</taxon>
        <taxon>Clostridia</taxon>
        <taxon>Eubacteriales</taxon>
        <taxon>Oscillospiraceae</taxon>
        <taxon>Hominilimicola</taxon>
    </lineage>
</organism>